<comment type="caution">
    <text evidence="2">The sequence shown here is derived from an EMBL/GenBank/DDBJ whole genome shotgun (WGS) entry which is preliminary data.</text>
</comment>
<reference evidence="2 3" key="1">
    <citation type="journal article" date="2013" name="ISME J.">
        <title>Metabolic model for the filamentous 'Candidatus Microthrix parvicella' based on genomic and metagenomic analyses.</title>
        <authorList>
            <person name="Jon McIlroy S."/>
            <person name="Kristiansen R."/>
            <person name="Albertsen M."/>
            <person name="Michael Karst S."/>
            <person name="Rossetti S."/>
            <person name="Lund Nielsen J."/>
            <person name="Tandoi V."/>
            <person name="James Seviour R."/>
            <person name="Nielsen P.H."/>
        </authorList>
    </citation>
    <scope>NUCLEOTIDE SEQUENCE [LARGE SCALE GENOMIC DNA]</scope>
    <source>
        <strain evidence="2 3">RN1</strain>
    </source>
</reference>
<feature type="region of interest" description="Disordered" evidence="1">
    <location>
        <begin position="40"/>
        <end position="62"/>
    </location>
</feature>
<keyword evidence="3" id="KW-1185">Reference proteome</keyword>
<name>R4YZP9_9ACTN</name>
<proteinExistence type="predicted"/>
<evidence type="ECO:0000313" key="2">
    <source>
        <dbReference type="EMBL" id="CCM61837.1"/>
    </source>
</evidence>
<gene>
    <name evidence="2" type="ORF">BN381_10068</name>
</gene>
<dbReference type="Proteomes" id="UP000018291">
    <property type="component" value="Unassembled WGS sequence"/>
</dbReference>
<dbReference type="EMBL" id="CANL01000001">
    <property type="protein sequence ID" value="CCM61837.1"/>
    <property type="molecule type" value="Genomic_DNA"/>
</dbReference>
<accession>R4YZP9</accession>
<dbReference type="HOGENOM" id="CLU_2664262_0_0_11"/>
<organism evidence="2 3">
    <name type="scientific">Candidatus Neomicrothrix parvicella RN1</name>
    <dbReference type="NCBI Taxonomy" id="1229780"/>
    <lineage>
        <taxon>Bacteria</taxon>
        <taxon>Bacillati</taxon>
        <taxon>Actinomycetota</taxon>
        <taxon>Acidimicrobiia</taxon>
        <taxon>Acidimicrobiales</taxon>
        <taxon>Microthrixaceae</taxon>
        <taxon>Candidatus Neomicrothrix</taxon>
    </lineage>
</organism>
<protein>
    <submittedName>
        <fullName evidence="2">Uncharacterized protein</fullName>
    </submittedName>
</protein>
<dbReference type="STRING" id="1229780.BN381_10068"/>
<evidence type="ECO:0000313" key="3">
    <source>
        <dbReference type="Proteomes" id="UP000018291"/>
    </source>
</evidence>
<evidence type="ECO:0000256" key="1">
    <source>
        <dbReference type="SAM" id="MobiDB-lite"/>
    </source>
</evidence>
<sequence length="75" mass="7657">MARQIGALNLLSVGTHTGTALQGSLSAATRPMGAIGVRAPSLSVPWNPPPPAPATPTERPPLRVNAAIDPSVRRA</sequence>
<dbReference type="AlphaFoldDB" id="R4YZP9"/>